<dbReference type="RefSeq" id="WP_063670148.1">
    <property type="nucleotide sequence ID" value="NZ_CP014841.1"/>
</dbReference>
<dbReference type="PROSITE" id="PS51257">
    <property type="entry name" value="PROKAR_LIPOPROTEIN"/>
    <property type="match status" value="1"/>
</dbReference>
<reference evidence="2 3" key="1">
    <citation type="submission" date="2016-02" db="EMBL/GenBank/DDBJ databases">
        <title>Complete genome sequencing and analysis of ATSB10, Dyella thiooxydans isolated from rhizosphere soil of sunflower (Helianthus annuus L.).</title>
        <authorList>
            <person name="Lee Y."/>
            <person name="Hwangbo K."/>
            <person name="Chung H."/>
            <person name="Yoo J."/>
            <person name="Kim K.Y."/>
            <person name="Sa T.M."/>
            <person name="Um Y."/>
            <person name="Madhaiyan M."/>
        </authorList>
    </citation>
    <scope>NUCLEOTIDE SEQUENCE [LARGE SCALE GENOMIC DNA]</scope>
    <source>
        <strain evidence="2 3">ATSB10</strain>
    </source>
</reference>
<dbReference type="PATRIC" id="fig|445710.3.peg.364"/>
<feature type="chain" id="PRO_5007818379" description="Alkaline phosphatase family protein" evidence="1">
    <location>
        <begin position="28"/>
        <end position="418"/>
    </location>
</feature>
<dbReference type="Pfam" id="PF01663">
    <property type="entry name" value="Phosphodiest"/>
    <property type="match status" value="1"/>
</dbReference>
<feature type="signal peptide" evidence="1">
    <location>
        <begin position="1"/>
        <end position="27"/>
    </location>
</feature>
<dbReference type="Proteomes" id="UP000077255">
    <property type="component" value="Chromosome"/>
</dbReference>
<dbReference type="Gene3D" id="3.40.720.10">
    <property type="entry name" value="Alkaline Phosphatase, subunit A"/>
    <property type="match status" value="1"/>
</dbReference>
<dbReference type="InterPro" id="IPR017850">
    <property type="entry name" value="Alkaline_phosphatase_core_sf"/>
</dbReference>
<dbReference type="PANTHER" id="PTHR10151:SF120">
    <property type="entry name" value="BIS(5'-ADENOSYL)-TRIPHOSPHATASE"/>
    <property type="match status" value="1"/>
</dbReference>
<dbReference type="SUPFAM" id="SSF53649">
    <property type="entry name" value="Alkaline phosphatase-like"/>
    <property type="match status" value="1"/>
</dbReference>
<keyword evidence="1" id="KW-0732">Signal</keyword>
<evidence type="ECO:0000313" key="2">
    <source>
        <dbReference type="EMBL" id="AND67821.1"/>
    </source>
</evidence>
<dbReference type="OrthoDB" id="9771966at2"/>
<keyword evidence="3" id="KW-1185">Reference proteome</keyword>
<dbReference type="EMBL" id="CP014841">
    <property type="protein sequence ID" value="AND67821.1"/>
    <property type="molecule type" value="Genomic_DNA"/>
</dbReference>
<organism evidence="2 3">
    <name type="scientific">Dyella thiooxydans</name>
    <dbReference type="NCBI Taxonomy" id="445710"/>
    <lineage>
        <taxon>Bacteria</taxon>
        <taxon>Pseudomonadati</taxon>
        <taxon>Pseudomonadota</taxon>
        <taxon>Gammaproteobacteria</taxon>
        <taxon>Lysobacterales</taxon>
        <taxon>Rhodanobacteraceae</taxon>
        <taxon>Dyella</taxon>
    </lineage>
</organism>
<dbReference type="GO" id="GO:0016787">
    <property type="term" value="F:hydrolase activity"/>
    <property type="evidence" value="ECO:0007669"/>
    <property type="project" value="UniProtKB-ARBA"/>
</dbReference>
<protein>
    <recommendedName>
        <fullName evidence="4">Alkaline phosphatase family protein</fullName>
    </recommendedName>
</protein>
<evidence type="ECO:0000256" key="1">
    <source>
        <dbReference type="SAM" id="SignalP"/>
    </source>
</evidence>
<dbReference type="KEGG" id="dtx:ATSB10_03670"/>
<accession>A0A160MX59</accession>
<sequence>MHTILRYLSCAALALLAGCATPVTRHARSHDAKPATLLLVSLDGFRADYLDRGLSPTLSALADHGVRAKAMKPSFPSLTFPNHYTLVTGRYPDDHGIVDNSMSVPGLGHFSLGSRKAVGDARWWNEAEPIWVTAQKQGLHAATLFWPGSEAAIHGVRPDHWLPYDGDMPYDARVDKLLSWLDLPAAQRPQLLTLYFEAVDTAGHYYGPDSPQTNEAIGQVDAALARLVAGLKQRGLYDRIDLIVLADHGMAQTPPDQRIFLDDLIVPGHAEVVSTGAISGIIPAPGHEAEVADALLRPHPHMQCWRKSDIPAHLHYGHNARVPPLFCLAQTGWLITSNTRSMLHHGKPIWGEHGFDNDDPAMRALFLAHGPDFRQHLVVPEFPNVDVYPLMTHLLHIVPERNDGDYRQVEEMLVPAAR</sequence>
<evidence type="ECO:0000313" key="3">
    <source>
        <dbReference type="Proteomes" id="UP000077255"/>
    </source>
</evidence>
<dbReference type="Gene3D" id="3.30.1360.180">
    <property type="match status" value="1"/>
</dbReference>
<dbReference type="STRING" id="445710.ATSB10_03670"/>
<dbReference type="InterPro" id="IPR002591">
    <property type="entry name" value="Phosphodiest/P_Trfase"/>
</dbReference>
<evidence type="ECO:0008006" key="4">
    <source>
        <dbReference type="Google" id="ProtNLM"/>
    </source>
</evidence>
<name>A0A160MX59_9GAMM</name>
<proteinExistence type="predicted"/>
<dbReference type="CDD" id="cd16018">
    <property type="entry name" value="Enpp"/>
    <property type="match status" value="1"/>
</dbReference>
<dbReference type="AlphaFoldDB" id="A0A160MX59"/>
<gene>
    <name evidence="2" type="ORF">ATSB10_03670</name>
</gene>
<dbReference type="PANTHER" id="PTHR10151">
    <property type="entry name" value="ECTONUCLEOTIDE PYROPHOSPHATASE/PHOSPHODIESTERASE"/>
    <property type="match status" value="1"/>
</dbReference>